<dbReference type="AlphaFoldDB" id="A0A7J9FWR8"/>
<accession>A0A7J9FWR8</accession>
<name>A0A7J9FWR8_9ROSI</name>
<organism evidence="1 2">
    <name type="scientific">Gossypium trilobum</name>
    <dbReference type="NCBI Taxonomy" id="34281"/>
    <lineage>
        <taxon>Eukaryota</taxon>
        <taxon>Viridiplantae</taxon>
        <taxon>Streptophyta</taxon>
        <taxon>Embryophyta</taxon>
        <taxon>Tracheophyta</taxon>
        <taxon>Spermatophyta</taxon>
        <taxon>Magnoliopsida</taxon>
        <taxon>eudicotyledons</taxon>
        <taxon>Gunneridae</taxon>
        <taxon>Pentapetalae</taxon>
        <taxon>rosids</taxon>
        <taxon>malvids</taxon>
        <taxon>Malvales</taxon>
        <taxon>Malvaceae</taxon>
        <taxon>Malvoideae</taxon>
        <taxon>Gossypium</taxon>
    </lineage>
</organism>
<evidence type="ECO:0000313" key="2">
    <source>
        <dbReference type="Proteomes" id="UP000593568"/>
    </source>
</evidence>
<dbReference type="Proteomes" id="UP000593568">
    <property type="component" value="Unassembled WGS sequence"/>
</dbReference>
<reference evidence="1 2" key="1">
    <citation type="journal article" date="2019" name="Genome Biol. Evol.">
        <title>Insights into the evolution of the New World diploid cottons (Gossypium, subgenus Houzingenia) based on genome sequencing.</title>
        <authorList>
            <person name="Grover C.E."/>
            <person name="Arick M.A. 2nd"/>
            <person name="Thrash A."/>
            <person name="Conover J.L."/>
            <person name="Sanders W.S."/>
            <person name="Peterson D.G."/>
            <person name="Frelichowski J.E."/>
            <person name="Scheffler J.A."/>
            <person name="Scheffler B.E."/>
            <person name="Wendel J.F."/>
        </authorList>
    </citation>
    <scope>NUCLEOTIDE SEQUENCE [LARGE SCALE GENOMIC DNA]</scope>
    <source>
        <strain evidence="1">8</strain>
        <tissue evidence="1">Leaf</tissue>
    </source>
</reference>
<comment type="caution">
    <text evidence="1">The sequence shown here is derived from an EMBL/GenBank/DDBJ whole genome shotgun (WGS) entry which is preliminary data.</text>
</comment>
<keyword evidence="2" id="KW-1185">Reference proteome</keyword>
<protein>
    <submittedName>
        <fullName evidence="1">Uncharacterized protein</fullName>
    </submittedName>
</protein>
<sequence>MAKSSSYSIVNMVILLYFGEGRLGAHRRRVHNSTLLPDDPSRQFILEPPMS</sequence>
<dbReference type="EMBL" id="JABEZW010229677">
    <property type="protein sequence ID" value="MBA0789601.1"/>
    <property type="molecule type" value="Genomic_DNA"/>
</dbReference>
<proteinExistence type="predicted"/>
<evidence type="ECO:0000313" key="1">
    <source>
        <dbReference type="EMBL" id="MBA0789601.1"/>
    </source>
</evidence>
<gene>
    <name evidence="1" type="ORF">Gotri_024887</name>
</gene>